<name>A0AAW1QIB4_9CHLO</name>
<dbReference type="Gene3D" id="2.60.120.650">
    <property type="entry name" value="Cupin"/>
    <property type="match status" value="1"/>
</dbReference>
<dbReference type="AlphaFoldDB" id="A0AAW1QIB4"/>
<comment type="caution">
    <text evidence="3">The sequence shown here is derived from an EMBL/GenBank/DDBJ whole genome shotgun (WGS) entry which is preliminary data.</text>
</comment>
<evidence type="ECO:0000259" key="2">
    <source>
        <dbReference type="PROSITE" id="PS51184"/>
    </source>
</evidence>
<dbReference type="Gene3D" id="3.90.1200.10">
    <property type="match status" value="1"/>
</dbReference>
<feature type="compositionally biased region" description="Basic and acidic residues" evidence="1">
    <location>
        <begin position="901"/>
        <end position="920"/>
    </location>
</feature>
<dbReference type="PROSITE" id="PS51184">
    <property type="entry name" value="JMJC"/>
    <property type="match status" value="1"/>
</dbReference>
<dbReference type="InterPro" id="IPR002575">
    <property type="entry name" value="Aminoglycoside_PTrfase"/>
</dbReference>
<reference evidence="3 4" key="1">
    <citation type="journal article" date="2024" name="Nat. Commun.">
        <title>Phylogenomics reveals the evolutionary origins of lichenization in chlorophyte algae.</title>
        <authorList>
            <person name="Puginier C."/>
            <person name="Libourel C."/>
            <person name="Otte J."/>
            <person name="Skaloud P."/>
            <person name="Haon M."/>
            <person name="Grisel S."/>
            <person name="Petersen M."/>
            <person name="Berrin J.G."/>
            <person name="Delaux P.M."/>
            <person name="Dal Grande F."/>
            <person name="Keller J."/>
        </authorList>
    </citation>
    <scope>NUCLEOTIDE SEQUENCE [LARGE SCALE GENOMIC DNA]</scope>
    <source>
        <strain evidence="3 4">SAG 2145</strain>
    </source>
</reference>
<dbReference type="InterPro" id="IPR011009">
    <property type="entry name" value="Kinase-like_dom_sf"/>
</dbReference>
<dbReference type="Proteomes" id="UP001438707">
    <property type="component" value="Unassembled WGS sequence"/>
</dbReference>
<evidence type="ECO:0000256" key="1">
    <source>
        <dbReference type="SAM" id="MobiDB-lite"/>
    </source>
</evidence>
<feature type="domain" description="JmjC" evidence="2">
    <location>
        <begin position="177"/>
        <end position="339"/>
    </location>
</feature>
<gene>
    <name evidence="3" type="ORF">WJX74_009536</name>
</gene>
<dbReference type="SUPFAM" id="SSF56112">
    <property type="entry name" value="Protein kinase-like (PK-like)"/>
    <property type="match status" value="1"/>
</dbReference>
<keyword evidence="4" id="KW-1185">Reference proteome</keyword>
<dbReference type="InterPro" id="IPR003347">
    <property type="entry name" value="JmjC_dom"/>
</dbReference>
<feature type="compositionally biased region" description="Low complexity" evidence="1">
    <location>
        <begin position="735"/>
        <end position="772"/>
    </location>
</feature>
<proteinExistence type="predicted"/>
<protein>
    <recommendedName>
        <fullName evidence="2">JmjC domain-containing protein</fullName>
    </recommendedName>
</protein>
<evidence type="ECO:0000313" key="3">
    <source>
        <dbReference type="EMBL" id="KAK9821200.1"/>
    </source>
</evidence>
<accession>A0AAW1QIB4</accession>
<dbReference type="GO" id="GO:0005737">
    <property type="term" value="C:cytoplasm"/>
    <property type="evidence" value="ECO:0007669"/>
    <property type="project" value="TreeGrafter"/>
</dbReference>
<dbReference type="InterPro" id="IPR050910">
    <property type="entry name" value="JMJD6_ArgDemeth/LysHydrox"/>
</dbReference>
<dbReference type="EMBL" id="JALJOS010000040">
    <property type="protein sequence ID" value="KAK9821200.1"/>
    <property type="molecule type" value="Genomic_DNA"/>
</dbReference>
<evidence type="ECO:0000313" key="4">
    <source>
        <dbReference type="Proteomes" id="UP001438707"/>
    </source>
</evidence>
<dbReference type="Pfam" id="PF01636">
    <property type="entry name" value="APH"/>
    <property type="match status" value="1"/>
</dbReference>
<sequence>MARYCLDEPLWAYKASELAGGILQHQGNWWTTVRALVQGLQQPSCSTPTALARPLAGFCPRHLFQRWHRRHADISMLVPHSSVVALPMVDGAGLDAKAFIFAFDKPGQPAVLRGLQESWSGQKMTLEILAQRHPECTFEVSKPGGGSVLMRMSDYLQYAGIQHDEEPLYIFDSKFGEKAADLLQQYQVPSLFPEDLMACLGEQARPSYRWLVAGPARSGADWHVDPSMTSAWNALLSGKKRWALYPPWQIPPGVTFHVDDDGDVNIDSPGPLDWFLDVYPNLLPDYLPQEHVQEPGETMFVPAGWWHLVLNLTETVAVTQNYISQTNLAASLEFLAWGAGPHFFSRAPSQAPHDVTMPLDQLAEGAAHQTQEICSSPAGWKNYSLLPSFQSGSADQQQQQQHLNEYATAAMPSGHHAAACGQTISVAAMPQPCSNGNATSGGPAEPVAQENNSSNMRACKAHLSDRGMRASLVPALAGSLQAQPQTPRGMHAQETPLPPEAFSSQRTGFERSARMGLWINAMWSAHAELRPQLLQHLYRLTDVSLWQRRLAAAVSAAGLSCPAPSPLQACPCQGGPCPVFLLPDVVVKFFCEGEEAEAQWTAEVASYGLIADHSPVLQGMTPRLLASGHLPHDLLLAPIVSPEQPSSTINGMPAMTESPAATENGNPKGIPSSFPADGCSCTGLAMSVPSVHGLPGGAPLQCAAEAQGHKAYSSVSQRLFQLQLDGDALSPSKAVSSCNPPSQSSLLSQVQSAAGQEQSVGQQQQQQRQSSGDIGAHNFSLDAAWQPVQQQLAERLEALHMRLADPEGPDGLRGVFPAHLWRQLHAELSISADMLLSPPAMTPDSSHPGVASGTSLTEPSAPGFQRSTSKLPPEAPVDHHLNFLAGASGQAENEGSLGSKPAEHASSRNPADRTNSRSRQEVTQLPVTHVPKAQAHGHSQFSAEQLHKALPFKDTMQTSDPSQWRPVWLHNDLSCFNVLLNSNKALPGTQLLDFGDAMPGHPLIDFVVLHVRGFRGCGKMLAAALRSYKEAWAGMHRSQPVWLHGAEDLPTRALVFLMTHDQPLLHSLFHNRPELWNKETMAAFQHSLWSALSNAEGRQTEQNSRLTQLI</sequence>
<dbReference type="PANTHER" id="PTHR12480">
    <property type="entry name" value="ARGININE DEMETHYLASE AND LYSYL-HYDROXYLASE JMJD"/>
    <property type="match status" value="1"/>
</dbReference>
<feature type="region of interest" description="Disordered" evidence="1">
    <location>
        <begin position="839"/>
        <end position="877"/>
    </location>
</feature>
<feature type="region of interest" description="Disordered" evidence="1">
    <location>
        <begin position="890"/>
        <end position="923"/>
    </location>
</feature>
<feature type="region of interest" description="Disordered" evidence="1">
    <location>
        <begin position="730"/>
        <end position="775"/>
    </location>
</feature>
<dbReference type="SUPFAM" id="SSF51197">
    <property type="entry name" value="Clavaminate synthase-like"/>
    <property type="match status" value="1"/>
</dbReference>
<dbReference type="Pfam" id="PF02373">
    <property type="entry name" value="JmjC"/>
    <property type="match status" value="1"/>
</dbReference>
<dbReference type="PANTHER" id="PTHR12480:SF35">
    <property type="entry name" value="TRANSCRIPTION FACTOR JUMONJI, JMJC DOMAIN-CONTAINING PROTEIN"/>
    <property type="match status" value="1"/>
</dbReference>
<dbReference type="SMART" id="SM00558">
    <property type="entry name" value="JmjC"/>
    <property type="match status" value="1"/>
</dbReference>
<organism evidence="3 4">
    <name type="scientific">Apatococcus lobatus</name>
    <dbReference type="NCBI Taxonomy" id="904363"/>
    <lineage>
        <taxon>Eukaryota</taxon>
        <taxon>Viridiplantae</taxon>
        <taxon>Chlorophyta</taxon>
        <taxon>core chlorophytes</taxon>
        <taxon>Trebouxiophyceae</taxon>
        <taxon>Chlorellales</taxon>
        <taxon>Chlorellaceae</taxon>
        <taxon>Apatococcus</taxon>
    </lineage>
</organism>